<comment type="caution">
    <text evidence="2">The sequence shown here is derived from an EMBL/GenBank/DDBJ whole genome shotgun (WGS) entry which is preliminary data.</text>
</comment>
<protein>
    <submittedName>
        <fullName evidence="2">Acetyl-CoA acetyltransferase</fullName>
    </submittedName>
</protein>
<evidence type="ECO:0000259" key="1">
    <source>
        <dbReference type="Pfam" id="PF00108"/>
    </source>
</evidence>
<accession>A0ABC9Z6H0</accession>
<organism evidence="2 3">
    <name type="scientific">Nocardia seriolae</name>
    <dbReference type="NCBI Taxonomy" id="37332"/>
    <lineage>
        <taxon>Bacteria</taxon>
        <taxon>Bacillati</taxon>
        <taxon>Actinomycetota</taxon>
        <taxon>Actinomycetes</taxon>
        <taxon>Mycobacteriales</taxon>
        <taxon>Nocardiaceae</taxon>
        <taxon>Nocardia</taxon>
    </lineage>
</organism>
<dbReference type="PANTHER" id="PTHR43365">
    <property type="entry name" value="BLR7806 PROTEIN"/>
    <property type="match status" value="1"/>
</dbReference>
<dbReference type="Gene3D" id="3.40.47.10">
    <property type="match status" value="1"/>
</dbReference>
<proteinExistence type="predicted"/>
<evidence type="ECO:0000313" key="2">
    <source>
        <dbReference type="EMBL" id="GAP33467.1"/>
    </source>
</evidence>
<reference evidence="3" key="1">
    <citation type="submission" date="2015-07" db="EMBL/GenBank/DDBJ databases">
        <title>Nocardia seriolae U-1 whole genome shotgun sequence.</title>
        <authorList>
            <person name="Imajoh M."/>
            <person name="Fukumoto Y."/>
            <person name="Sukeda M."/>
            <person name="Yamane J."/>
            <person name="Yamasaki K."/>
            <person name="Shimizu M."/>
            <person name="Ohnishi K."/>
            <person name="Oshima S."/>
        </authorList>
    </citation>
    <scope>NUCLEOTIDE SEQUENCE [LARGE SCALE GENOMIC DNA]</scope>
    <source>
        <strain evidence="3">U-1</strain>
    </source>
</reference>
<gene>
    <name evidence="2" type="ORF">NSK11_contig00278-0001</name>
</gene>
<reference evidence="2 3" key="2">
    <citation type="journal article" date="2016" name="Genome Announc.">
        <title>Draft Genome Sequence of Erythromycin- and Oxytetracycline-Sensitive Nocardia seriolae Strain U-1 (NBRC 110359).</title>
        <authorList>
            <person name="Imajoh M."/>
            <person name="Sukeda M."/>
            <person name="Shimizu M."/>
            <person name="Yamane J."/>
            <person name="Ohnishi K."/>
            <person name="Oshima S."/>
        </authorList>
    </citation>
    <scope>NUCLEOTIDE SEQUENCE [LARGE SCALE GENOMIC DNA]</scope>
    <source>
        <strain evidence="2 3">U-1</strain>
    </source>
</reference>
<dbReference type="AlphaFoldDB" id="A0ABC9Z6H0"/>
<dbReference type="InterPro" id="IPR020616">
    <property type="entry name" value="Thiolase_N"/>
</dbReference>
<evidence type="ECO:0000313" key="3">
    <source>
        <dbReference type="Proteomes" id="UP000037179"/>
    </source>
</evidence>
<feature type="domain" description="Thiolase N-terminal" evidence="1">
    <location>
        <begin position="9"/>
        <end position="88"/>
    </location>
</feature>
<feature type="non-terminal residue" evidence="2">
    <location>
        <position position="91"/>
    </location>
</feature>
<sequence>MTENSTGAYIYDAIRTPRGRGKKNGSLHTVKPIDLVTGLIGEMRARNPELDVDRVDDIVLGVVTPVGDQGQDIAKIAAIAAGLPDSVAGIQ</sequence>
<dbReference type="PANTHER" id="PTHR43365:SF1">
    <property type="entry name" value="ACETYL-COA C-ACYLTRANSFERASE"/>
    <property type="match status" value="1"/>
</dbReference>
<keyword evidence="3" id="KW-1185">Reference proteome</keyword>
<dbReference type="EMBL" id="BBYQ01000278">
    <property type="protein sequence ID" value="GAP33467.1"/>
    <property type="molecule type" value="Genomic_DNA"/>
</dbReference>
<dbReference type="SUPFAM" id="SSF53901">
    <property type="entry name" value="Thiolase-like"/>
    <property type="match status" value="1"/>
</dbReference>
<dbReference type="InterPro" id="IPR016039">
    <property type="entry name" value="Thiolase-like"/>
</dbReference>
<dbReference type="Proteomes" id="UP000037179">
    <property type="component" value="Unassembled WGS sequence"/>
</dbReference>
<name>A0ABC9Z6H0_9NOCA</name>
<dbReference type="Pfam" id="PF00108">
    <property type="entry name" value="Thiolase_N"/>
    <property type="match status" value="1"/>
</dbReference>